<dbReference type="KEGG" id="loa:LOAG_14744"/>
<dbReference type="CTD" id="9952228"/>
<organism evidence="1">
    <name type="scientific">Loa loa</name>
    <name type="common">Eye worm</name>
    <name type="synonym">Filaria loa</name>
    <dbReference type="NCBI Taxonomy" id="7209"/>
    <lineage>
        <taxon>Eukaryota</taxon>
        <taxon>Metazoa</taxon>
        <taxon>Ecdysozoa</taxon>
        <taxon>Nematoda</taxon>
        <taxon>Chromadorea</taxon>
        <taxon>Rhabditida</taxon>
        <taxon>Spirurina</taxon>
        <taxon>Spiruromorpha</taxon>
        <taxon>Filarioidea</taxon>
        <taxon>Onchocercidae</taxon>
        <taxon>Loa</taxon>
    </lineage>
</organism>
<gene>
    <name evidence="1" type="ORF">LOAG_14744</name>
</gene>
<dbReference type="AlphaFoldDB" id="A0A1S0TH73"/>
<dbReference type="InParanoid" id="A0A1S0TH73"/>
<reference evidence="1" key="1">
    <citation type="submission" date="2012-04" db="EMBL/GenBank/DDBJ databases">
        <title>The Genome Sequence of Loa loa.</title>
        <authorList>
            <consortium name="The Broad Institute Genome Sequencing Platform"/>
            <consortium name="Broad Institute Genome Sequencing Center for Infectious Disease"/>
            <person name="Nutman T.B."/>
            <person name="Fink D.L."/>
            <person name="Russ C."/>
            <person name="Young S."/>
            <person name="Zeng Q."/>
            <person name="Gargeya S."/>
            <person name="Alvarado L."/>
            <person name="Berlin A."/>
            <person name="Chapman S.B."/>
            <person name="Chen Z."/>
            <person name="Freedman E."/>
            <person name="Gellesch M."/>
            <person name="Goldberg J."/>
            <person name="Griggs A."/>
            <person name="Gujja S."/>
            <person name="Heilman E.R."/>
            <person name="Heiman D."/>
            <person name="Howarth C."/>
            <person name="Mehta T."/>
            <person name="Neiman D."/>
            <person name="Pearson M."/>
            <person name="Roberts A."/>
            <person name="Saif S."/>
            <person name="Shea T."/>
            <person name="Shenoy N."/>
            <person name="Sisk P."/>
            <person name="Stolte C."/>
            <person name="Sykes S."/>
            <person name="White J."/>
            <person name="Yandava C."/>
            <person name="Haas B."/>
            <person name="Henn M.R."/>
            <person name="Nusbaum C."/>
            <person name="Birren B."/>
        </authorList>
    </citation>
    <scope>NUCLEOTIDE SEQUENCE [LARGE SCALE GENOMIC DNA]</scope>
</reference>
<dbReference type="GeneID" id="9952228"/>
<name>A0A1S0TH73_LOALO</name>
<dbReference type="EMBL" id="JH712881">
    <property type="protein sequence ID" value="EFO13783.1"/>
    <property type="molecule type" value="Genomic_DNA"/>
</dbReference>
<accession>A0A1S0TH73</accession>
<sequence>MITGGKNYYKGDGTITGQNIYSKLKEFSKSWENHRKSLCTSVEFIPKRCEEELPNEDIFETAPQLHYTSNKSKPFEYESMSLTASLTVARD</sequence>
<proteinExistence type="predicted"/>
<evidence type="ECO:0000313" key="1">
    <source>
        <dbReference type="EMBL" id="EFO13783.1"/>
    </source>
</evidence>
<protein>
    <submittedName>
        <fullName evidence="1">Zinc finger protein</fullName>
    </submittedName>
</protein>
<dbReference type="RefSeq" id="XP_003150286.1">
    <property type="nucleotide sequence ID" value="XM_003150238.1"/>
</dbReference>